<dbReference type="SUPFAM" id="SSF54928">
    <property type="entry name" value="RNA-binding domain, RBD"/>
    <property type="match status" value="1"/>
</dbReference>
<comment type="similarity">
    <text evidence="2 8">Belongs to the RRM NCBP2 family.</text>
</comment>
<accession>A9BKB1</accession>
<keyword evidence="3 8" id="KW-0507">mRNA processing</keyword>
<dbReference type="PANTHER" id="PTHR18847:SF0">
    <property type="entry name" value="NUCLEAR CAP-BINDING PROTEIN SUBUNIT 2"/>
    <property type="match status" value="1"/>
</dbReference>
<dbReference type="RefSeq" id="XP_001712269.1">
    <property type="nucleotide sequence ID" value="XM_001712217.1"/>
</dbReference>
<keyword evidence="4 7" id="KW-0694">RNA-binding</keyword>
<dbReference type="GO" id="GO:0005846">
    <property type="term" value="C:nuclear cap binding complex"/>
    <property type="evidence" value="ECO:0007669"/>
    <property type="project" value="InterPro"/>
</dbReference>
<evidence type="ECO:0000256" key="5">
    <source>
        <dbReference type="ARBA" id="ARBA00023187"/>
    </source>
</evidence>
<dbReference type="PROSITE" id="PS50102">
    <property type="entry name" value="RRM"/>
    <property type="match status" value="1"/>
</dbReference>
<evidence type="ECO:0000256" key="6">
    <source>
        <dbReference type="ARBA" id="ARBA00023242"/>
    </source>
</evidence>
<dbReference type="Proteomes" id="UP000243127">
    <property type="component" value="Nucleomorph 1"/>
</dbReference>
<dbReference type="GO" id="GO:0005634">
    <property type="term" value="C:nucleus"/>
    <property type="evidence" value="ECO:0007669"/>
    <property type="project" value="UniProtKB-SubCell"/>
</dbReference>
<evidence type="ECO:0000256" key="1">
    <source>
        <dbReference type="ARBA" id="ARBA00004123"/>
    </source>
</evidence>
<geneLocation type="nucleomorph" evidence="10"/>
<dbReference type="EMBL" id="CP000881">
    <property type="protein sequence ID" value="ABW97944.1"/>
    <property type="molecule type" value="Genomic_DNA"/>
</dbReference>
<evidence type="ECO:0000256" key="7">
    <source>
        <dbReference type="PROSITE-ProRule" id="PRU00176"/>
    </source>
</evidence>
<reference evidence="10 11" key="1">
    <citation type="journal article" date="2007" name="Proc. Natl. Acad. Sci. U.S.A.">
        <title>Nucleomorph genome of Hemiselmis andersenii reveals complete intron loss and compaction as a driver of protein structure and function.</title>
        <authorList>
            <person name="Lane C.E."/>
            <person name="van den Heuvel K."/>
            <person name="Kozera C."/>
            <person name="Curtis B.A."/>
            <person name="Parsons B.J."/>
            <person name="Bowman S."/>
            <person name="Archibald J.M."/>
        </authorList>
    </citation>
    <scope>NUCLEOTIDE SEQUENCE [LARGE SCALE GENOMIC DNA]</scope>
    <source>
        <strain evidence="10 11">CCMP644</strain>
    </source>
</reference>
<dbReference type="Pfam" id="PF00076">
    <property type="entry name" value="RRM_1"/>
    <property type="match status" value="1"/>
</dbReference>
<name>A9BKB1_HEMAN</name>
<evidence type="ECO:0000313" key="11">
    <source>
        <dbReference type="Proteomes" id="UP000243127"/>
    </source>
</evidence>
<dbReference type="GeneID" id="5739773"/>
<dbReference type="InterPro" id="IPR027157">
    <property type="entry name" value="NCBP2"/>
</dbReference>
<gene>
    <name evidence="10" type="ORF">HAN_1g103</name>
</gene>
<dbReference type="GO" id="GO:0045292">
    <property type="term" value="P:mRNA cis splicing, via spliceosome"/>
    <property type="evidence" value="ECO:0007669"/>
    <property type="project" value="InterPro"/>
</dbReference>
<evidence type="ECO:0000256" key="3">
    <source>
        <dbReference type="ARBA" id="ARBA00022664"/>
    </source>
</evidence>
<evidence type="ECO:0000256" key="2">
    <source>
        <dbReference type="ARBA" id="ARBA00010725"/>
    </source>
</evidence>
<protein>
    <recommendedName>
        <fullName evidence="8">Nuclear cap-binding protein subunit 2</fullName>
    </recommendedName>
    <alternativeName>
        <fullName evidence="8">20 kDa nuclear cap-binding protein</fullName>
    </alternativeName>
</protein>
<dbReference type="Gene3D" id="3.30.70.330">
    <property type="match status" value="1"/>
</dbReference>
<organism evidence="10 11">
    <name type="scientific">Hemiselmis andersenii</name>
    <name type="common">Cryptophyte alga</name>
    <dbReference type="NCBI Taxonomy" id="464988"/>
    <lineage>
        <taxon>Eukaryota</taxon>
        <taxon>Cryptophyceae</taxon>
        <taxon>Cryptomonadales</taxon>
        <taxon>Hemiselmidaceae</taxon>
        <taxon>Hemiselmis</taxon>
    </lineage>
</organism>
<proteinExistence type="inferred from homology"/>
<dbReference type="InterPro" id="IPR012677">
    <property type="entry name" value="Nucleotide-bd_a/b_plait_sf"/>
</dbReference>
<dbReference type="CDD" id="cd12240">
    <property type="entry name" value="RRM_NCBP2"/>
    <property type="match status" value="1"/>
</dbReference>
<sequence length="143" mass="17069">MKKKRSLFILNSEVFFNLNEIPKLNHLNFKNPTNSNTVYVGNLSFHTREEQIWELFFRIGNIKRIIIGLNRYNYTPCGFCFIEFYNLIDAKNCVFFFRGFKIEKRVIKIELDPGFSNGRQFGRGKRGGQTQDERERKIKKFII</sequence>
<dbReference type="PANTHER" id="PTHR18847">
    <property type="entry name" value="20 KD NUCLEAR CAP BINDING PROTEIN"/>
    <property type="match status" value="1"/>
</dbReference>
<evidence type="ECO:0000259" key="9">
    <source>
        <dbReference type="PROSITE" id="PS50102"/>
    </source>
</evidence>
<keyword evidence="5 8" id="KW-0508">mRNA splicing</keyword>
<dbReference type="SMART" id="SM00360">
    <property type="entry name" value="RRM"/>
    <property type="match status" value="1"/>
</dbReference>
<keyword evidence="10" id="KW-0542">Nucleomorph</keyword>
<keyword evidence="6 8" id="KW-0539">Nucleus</keyword>
<dbReference type="AlphaFoldDB" id="A9BKB1"/>
<dbReference type="GO" id="GO:0000339">
    <property type="term" value="F:RNA cap binding"/>
    <property type="evidence" value="ECO:0007669"/>
    <property type="project" value="InterPro"/>
</dbReference>
<dbReference type="InterPro" id="IPR034148">
    <property type="entry name" value="NCBP2_RRM"/>
</dbReference>
<comment type="subcellular location">
    <subcellularLocation>
        <location evidence="1 8">Nucleus</location>
    </subcellularLocation>
</comment>
<dbReference type="InterPro" id="IPR000504">
    <property type="entry name" value="RRM_dom"/>
</dbReference>
<evidence type="ECO:0000313" key="10">
    <source>
        <dbReference type="EMBL" id="ABW97944.1"/>
    </source>
</evidence>
<evidence type="ECO:0000256" key="8">
    <source>
        <dbReference type="RuleBase" id="RU364036"/>
    </source>
</evidence>
<dbReference type="InterPro" id="IPR035979">
    <property type="entry name" value="RBD_domain_sf"/>
</dbReference>
<feature type="domain" description="RRM" evidence="9">
    <location>
        <begin position="36"/>
        <end position="114"/>
    </location>
</feature>
<evidence type="ECO:0000256" key="4">
    <source>
        <dbReference type="ARBA" id="ARBA00022884"/>
    </source>
</evidence>